<dbReference type="Proteomes" id="UP001249851">
    <property type="component" value="Unassembled WGS sequence"/>
</dbReference>
<reference evidence="2" key="2">
    <citation type="journal article" date="2023" name="Science">
        <title>Genomic signatures of disease resistance in endangered staghorn corals.</title>
        <authorList>
            <person name="Vollmer S.V."/>
            <person name="Selwyn J.D."/>
            <person name="Despard B.A."/>
            <person name="Roesel C.L."/>
        </authorList>
    </citation>
    <scope>NUCLEOTIDE SEQUENCE</scope>
    <source>
        <strain evidence="2">K2</strain>
    </source>
</reference>
<evidence type="ECO:0000313" key="2">
    <source>
        <dbReference type="EMBL" id="KAK2564542.1"/>
    </source>
</evidence>
<dbReference type="AlphaFoldDB" id="A0AAD9V857"/>
<comment type="caution">
    <text evidence="2">The sequence shown here is derived from an EMBL/GenBank/DDBJ whole genome shotgun (WGS) entry which is preliminary data.</text>
</comment>
<reference evidence="2" key="1">
    <citation type="journal article" date="2023" name="G3 (Bethesda)">
        <title>Whole genome assembly and annotation of the endangered Caribbean coral Acropora cervicornis.</title>
        <authorList>
            <person name="Selwyn J.D."/>
            <person name="Vollmer S.V."/>
        </authorList>
    </citation>
    <scope>NUCLEOTIDE SEQUENCE</scope>
    <source>
        <strain evidence="2">K2</strain>
    </source>
</reference>
<sequence length="159" mass="18369">MPKHRKEKKERKEKKKREKSGKSGSLETDVTEADHGYYFDLQLYVPSFQDCLNFIHHGKVNVHRDAVICTVDETEIQTGHCFIKLSEETYETLLSELHDVEDLLPEGEGCDEASEEESDKESNSNLLVEARPLRTLFGRMVLMPNRFDPQLCGCLFFSR</sequence>
<proteinExistence type="predicted"/>
<evidence type="ECO:0000313" key="3">
    <source>
        <dbReference type="Proteomes" id="UP001249851"/>
    </source>
</evidence>
<feature type="compositionally biased region" description="Basic residues" evidence="1">
    <location>
        <begin position="1"/>
        <end position="19"/>
    </location>
</feature>
<dbReference type="EMBL" id="JARQWQ010000022">
    <property type="protein sequence ID" value="KAK2564542.1"/>
    <property type="molecule type" value="Genomic_DNA"/>
</dbReference>
<evidence type="ECO:0000256" key="1">
    <source>
        <dbReference type="SAM" id="MobiDB-lite"/>
    </source>
</evidence>
<feature type="region of interest" description="Disordered" evidence="1">
    <location>
        <begin position="1"/>
        <end position="27"/>
    </location>
</feature>
<protein>
    <submittedName>
        <fullName evidence="2">Uncharacterized protein</fullName>
    </submittedName>
</protein>
<name>A0AAD9V857_ACRCE</name>
<keyword evidence="3" id="KW-1185">Reference proteome</keyword>
<accession>A0AAD9V857</accession>
<gene>
    <name evidence="2" type="ORF">P5673_011992</name>
</gene>
<organism evidence="2 3">
    <name type="scientific">Acropora cervicornis</name>
    <name type="common">Staghorn coral</name>
    <dbReference type="NCBI Taxonomy" id="6130"/>
    <lineage>
        <taxon>Eukaryota</taxon>
        <taxon>Metazoa</taxon>
        <taxon>Cnidaria</taxon>
        <taxon>Anthozoa</taxon>
        <taxon>Hexacorallia</taxon>
        <taxon>Scleractinia</taxon>
        <taxon>Astrocoeniina</taxon>
        <taxon>Acroporidae</taxon>
        <taxon>Acropora</taxon>
    </lineage>
</organism>